<dbReference type="RefSeq" id="WP_115362337.1">
    <property type="nucleotide sequence ID" value="NZ_QDKL01000003.1"/>
</dbReference>
<sequence length="273" mass="31791">MNKYLLLMALNLSTFASFGNFGGLGGFGGPDLDHDPRYRHRPQDNKVDVAKCEIKRNAQVFHLNKRNYSLDELFALVATTQKGKSVIDQLMPLLDQGKLKISNLTSFERQRRGLGSRTSALFDFTTTVPTIYIGFEDELGLVAHFFVHEATHALDKLIPQEYEVDMIYYNAFKDFQKLFGLDVEPMKELSEYETQKMYEIYEIKEKNSNQHIYRAERYAFDEQGIFTNEVLKVSDCYEDYVQEHVEKNKLKLYRDTPDEHIINAYGINTDYLK</sequence>
<accession>A0ABY0IBZ3</accession>
<evidence type="ECO:0000256" key="1">
    <source>
        <dbReference type="SAM" id="SignalP"/>
    </source>
</evidence>
<name>A0ABY0IBZ3_9BACT</name>
<evidence type="ECO:0000313" key="2">
    <source>
        <dbReference type="EMBL" id="RZF20483.1"/>
    </source>
</evidence>
<comment type="caution">
    <text evidence="2">The sequence shown here is derived from an EMBL/GenBank/DDBJ whole genome shotgun (WGS) entry which is preliminary data.</text>
</comment>
<gene>
    <name evidence="2" type="ORF">DAY19_10875</name>
</gene>
<organism evidence="2 3">
    <name type="scientific">Halobacteriovorax vibrionivorans</name>
    <dbReference type="NCBI Taxonomy" id="2152716"/>
    <lineage>
        <taxon>Bacteria</taxon>
        <taxon>Pseudomonadati</taxon>
        <taxon>Bdellovibrionota</taxon>
        <taxon>Bacteriovoracia</taxon>
        <taxon>Bacteriovoracales</taxon>
        <taxon>Halobacteriovoraceae</taxon>
        <taxon>Halobacteriovorax</taxon>
    </lineage>
</organism>
<keyword evidence="3" id="KW-1185">Reference proteome</keyword>
<protein>
    <submittedName>
        <fullName evidence="2">Uncharacterized protein</fullName>
    </submittedName>
</protein>
<evidence type="ECO:0000313" key="3">
    <source>
        <dbReference type="Proteomes" id="UP000443582"/>
    </source>
</evidence>
<reference evidence="3" key="1">
    <citation type="journal article" date="2019" name="Int. J. Syst. Evol. Microbiol.">
        <title>Halobacteriovorax valvorus sp. nov., a novel prokaryotic predator isolated from coastal seawater of China.</title>
        <authorList>
            <person name="Chen M.-X."/>
        </authorList>
    </citation>
    <scope>NUCLEOTIDE SEQUENCE [LARGE SCALE GENOMIC DNA]</scope>
    <source>
        <strain evidence="3">BL9</strain>
    </source>
</reference>
<feature type="chain" id="PRO_5046602907" evidence="1">
    <location>
        <begin position="19"/>
        <end position="273"/>
    </location>
</feature>
<dbReference type="EMBL" id="QDKL01000003">
    <property type="protein sequence ID" value="RZF20483.1"/>
    <property type="molecule type" value="Genomic_DNA"/>
</dbReference>
<feature type="signal peptide" evidence="1">
    <location>
        <begin position="1"/>
        <end position="18"/>
    </location>
</feature>
<keyword evidence="1" id="KW-0732">Signal</keyword>
<proteinExistence type="predicted"/>
<dbReference type="Proteomes" id="UP000443582">
    <property type="component" value="Unassembled WGS sequence"/>
</dbReference>